<evidence type="ECO:0000256" key="1">
    <source>
        <dbReference type="ARBA" id="ARBA00022737"/>
    </source>
</evidence>
<evidence type="ECO:0000256" key="3">
    <source>
        <dbReference type="PROSITE-ProRule" id="PRU00023"/>
    </source>
</evidence>
<dbReference type="InterPro" id="IPR050745">
    <property type="entry name" value="Multifunctional_regulatory"/>
</dbReference>
<sequence length="616" mass="64545">MIDSPLFTAAHAGDLDTVRALVAGGATLEQRDSRGRTALAAAAIGGHPEVVAFLLAAEADPLARDNQRRVPLDHASTADVARLLPGADGAAGLHGHVTSGRDEVVAVLLDRGADPHLRDAHGKSALHHARTPAMVRMLVAAGASPHAVDREGLTPLHHAPDVATARALLAAGADPHATDPRGRTPLHTAADADLIAVLLGAEVPVDVPDGRGWTPLAHRAYFTYAHPQSADEAVRVIQVLIDAGADVTRRDADGIAPIHRLRRHPGVLADAPERAAIRRRQRAVAEPSVHPGLVRRVSPERAIGLPQHRAAVHPGGAEAVTAGPDGILVRWSLRGAAPRPAEVTATDRPPFAALAVSPDGTLLALAGGESQPLEIRRWDRLDEVVAVVDELPSCESVSFSPDGRLIAAGWWSPGGGHGLAVVAHAGPRVTYGDAYAHGVDGLVFAPDGRLVVSWLGDETELALLGPDLDDADEVTFEGIACQVEALSFAPDGRRLAVCGAAPSDARTSAAEPGMIVVFDADSRRPVWRLTVDQRVKQQLQAWHDTVKPLSVCFTPDGRRVVAGLTAGLLVLDADTGAVVHARPWWPRNVTSVHAADSSSVLVTNPEGFHRVVLPAG</sequence>
<dbReference type="SUPFAM" id="SSF48403">
    <property type="entry name" value="Ankyrin repeat"/>
    <property type="match status" value="1"/>
</dbReference>
<dbReference type="PRINTS" id="PR01415">
    <property type="entry name" value="ANKYRIN"/>
</dbReference>
<dbReference type="EMBL" id="JAUSUZ010000001">
    <property type="protein sequence ID" value="MDQ0364315.1"/>
    <property type="molecule type" value="Genomic_DNA"/>
</dbReference>
<accession>A0AAE3VWH5</accession>
<dbReference type="InterPro" id="IPR015943">
    <property type="entry name" value="WD40/YVTN_repeat-like_dom_sf"/>
</dbReference>
<dbReference type="Proteomes" id="UP001240236">
    <property type="component" value="Unassembled WGS sequence"/>
</dbReference>
<dbReference type="AlphaFoldDB" id="A0AAE3VWH5"/>
<dbReference type="InterPro" id="IPR036770">
    <property type="entry name" value="Ankyrin_rpt-contain_sf"/>
</dbReference>
<dbReference type="InterPro" id="IPR011044">
    <property type="entry name" value="Quino_amine_DH_bsu"/>
</dbReference>
<evidence type="ECO:0000313" key="5">
    <source>
        <dbReference type="Proteomes" id="UP001240236"/>
    </source>
</evidence>
<comment type="caution">
    <text evidence="4">The sequence shown here is derived from an EMBL/GenBank/DDBJ whole genome shotgun (WGS) entry which is preliminary data.</text>
</comment>
<proteinExistence type="predicted"/>
<gene>
    <name evidence="4" type="ORF">J2S42_000984</name>
</gene>
<evidence type="ECO:0000256" key="2">
    <source>
        <dbReference type="ARBA" id="ARBA00023043"/>
    </source>
</evidence>
<feature type="repeat" description="ANK" evidence="3">
    <location>
        <begin position="34"/>
        <end position="66"/>
    </location>
</feature>
<dbReference type="SUPFAM" id="SSF50969">
    <property type="entry name" value="YVTN repeat-like/Quinoprotein amine dehydrogenase"/>
    <property type="match status" value="1"/>
</dbReference>
<name>A0AAE3VWH5_9ACTN</name>
<dbReference type="Pfam" id="PF12796">
    <property type="entry name" value="Ank_2"/>
    <property type="match status" value="2"/>
</dbReference>
<organism evidence="4 5">
    <name type="scientific">Catenuloplanes indicus</name>
    <dbReference type="NCBI Taxonomy" id="137267"/>
    <lineage>
        <taxon>Bacteria</taxon>
        <taxon>Bacillati</taxon>
        <taxon>Actinomycetota</taxon>
        <taxon>Actinomycetes</taxon>
        <taxon>Micromonosporales</taxon>
        <taxon>Micromonosporaceae</taxon>
        <taxon>Catenuloplanes</taxon>
    </lineage>
</organism>
<dbReference type="Gene3D" id="2.130.10.10">
    <property type="entry name" value="YVTN repeat-like/Quinoprotein amine dehydrogenase"/>
    <property type="match status" value="2"/>
</dbReference>
<dbReference type="PANTHER" id="PTHR24189:SF50">
    <property type="entry name" value="ANKYRIN REPEAT AND SOCS BOX PROTEIN 2"/>
    <property type="match status" value="1"/>
</dbReference>
<dbReference type="PANTHER" id="PTHR24189">
    <property type="entry name" value="MYOTROPHIN"/>
    <property type="match status" value="1"/>
</dbReference>
<dbReference type="PROSITE" id="PS50297">
    <property type="entry name" value="ANK_REP_REGION"/>
    <property type="match status" value="2"/>
</dbReference>
<dbReference type="SMART" id="SM00248">
    <property type="entry name" value="ANK"/>
    <property type="match status" value="7"/>
</dbReference>
<protein>
    <submittedName>
        <fullName evidence="4">Ankyrin repeat protein</fullName>
    </submittedName>
</protein>
<evidence type="ECO:0000313" key="4">
    <source>
        <dbReference type="EMBL" id="MDQ0364315.1"/>
    </source>
</evidence>
<keyword evidence="2 3" id="KW-0040">ANK repeat</keyword>
<feature type="repeat" description="ANK" evidence="3">
    <location>
        <begin position="4"/>
        <end position="33"/>
    </location>
</feature>
<dbReference type="InterPro" id="IPR002110">
    <property type="entry name" value="Ankyrin_rpt"/>
</dbReference>
<dbReference type="PROSITE" id="PS50088">
    <property type="entry name" value="ANK_REPEAT"/>
    <property type="match status" value="3"/>
</dbReference>
<reference evidence="4 5" key="1">
    <citation type="submission" date="2023-07" db="EMBL/GenBank/DDBJ databases">
        <title>Sequencing the genomes of 1000 actinobacteria strains.</title>
        <authorList>
            <person name="Klenk H.-P."/>
        </authorList>
    </citation>
    <scope>NUCLEOTIDE SEQUENCE [LARGE SCALE GENOMIC DNA]</scope>
    <source>
        <strain evidence="4 5">DSM 44709</strain>
    </source>
</reference>
<keyword evidence="1" id="KW-0677">Repeat</keyword>
<dbReference type="Gene3D" id="1.25.40.20">
    <property type="entry name" value="Ankyrin repeat-containing domain"/>
    <property type="match status" value="3"/>
</dbReference>
<dbReference type="RefSeq" id="WP_307235629.1">
    <property type="nucleotide sequence ID" value="NZ_JAUSUZ010000001.1"/>
</dbReference>
<feature type="repeat" description="ANK" evidence="3">
    <location>
        <begin position="88"/>
        <end position="120"/>
    </location>
</feature>
<keyword evidence="5" id="KW-1185">Reference proteome</keyword>